<dbReference type="EMBL" id="LAZR01026430">
    <property type="protein sequence ID" value="KKL68777.1"/>
    <property type="molecule type" value="Genomic_DNA"/>
</dbReference>
<comment type="caution">
    <text evidence="1">The sequence shown here is derived from an EMBL/GenBank/DDBJ whole genome shotgun (WGS) entry which is preliminary data.</text>
</comment>
<dbReference type="Gene3D" id="3.40.50.300">
    <property type="entry name" value="P-loop containing nucleotide triphosphate hydrolases"/>
    <property type="match status" value="1"/>
</dbReference>
<sequence>MTIDTEVKKRYFRWVDEKTGGLHIDFHSGQEKVDRSKARYIFMLGSPQVGKTCYGPNWLRDQIIDTAKSGEENDYLAVTSTYDLFKLKMLPELTKTFIGGEAPNSQGNLVSYSVNIGRYWAGDRILELAENLMPGRFLAKKQGDPMWGRIILRSADAKVGLVSATAKAAWLDEPGTQEFGREAWENIKDRVSLAQGRILGTATIYCVNWVKSEIFDPWRKGDSSVEVIQVDALENPVFPREEYEKARLTMPRWKFNMKYRGMYEKPEGLIYDSFNEDTCKIHRFPIPKEWPRFTGHDFGGANPAAMFYAQDPATGYFYAYDEYLPGATSRLSRNSPKT</sequence>
<dbReference type="AlphaFoldDB" id="A0A0F9H0F1"/>
<organism evidence="1">
    <name type="scientific">marine sediment metagenome</name>
    <dbReference type="NCBI Taxonomy" id="412755"/>
    <lineage>
        <taxon>unclassified sequences</taxon>
        <taxon>metagenomes</taxon>
        <taxon>ecological metagenomes</taxon>
    </lineage>
</organism>
<gene>
    <name evidence="1" type="ORF">LCGC14_2121600</name>
</gene>
<accession>A0A0F9H0F1</accession>
<dbReference type="Gene3D" id="3.30.420.280">
    <property type="match status" value="1"/>
</dbReference>
<dbReference type="InterPro" id="IPR027417">
    <property type="entry name" value="P-loop_NTPase"/>
</dbReference>
<reference evidence="1" key="1">
    <citation type="journal article" date="2015" name="Nature">
        <title>Complex archaea that bridge the gap between prokaryotes and eukaryotes.</title>
        <authorList>
            <person name="Spang A."/>
            <person name="Saw J.H."/>
            <person name="Jorgensen S.L."/>
            <person name="Zaremba-Niedzwiedzka K."/>
            <person name="Martijn J."/>
            <person name="Lind A.E."/>
            <person name="van Eijk R."/>
            <person name="Schleper C."/>
            <person name="Guy L."/>
            <person name="Ettema T.J."/>
        </authorList>
    </citation>
    <scope>NUCLEOTIDE SEQUENCE</scope>
</reference>
<evidence type="ECO:0008006" key="2">
    <source>
        <dbReference type="Google" id="ProtNLM"/>
    </source>
</evidence>
<proteinExistence type="predicted"/>
<name>A0A0F9H0F1_9ZZZZ</name>
<protein>
    <recommendedName>
        <fullName evidence="2">Terminase large subunit gp17-like C-terminal domain-containing protein</fullName>
    </recommendedName>
</protein>
<evidence type="ECO:0000313" key="1">
    <source>
        <dbReference type="EMBL" id="KKL68777.1"/>
    </source>
</evidence>